<dbReference type="Proteomes" id="UP000250223">
    <property type="component" value="Unassembled WGS sequence"/>
</dbReference>
<dbReference type="EMBL" id="UAWC01000001">
    <property type="protein sequence ID" value="SQB33510.1"/>
    <property type="molecule type" value="Genomic_DNA"/>
</dbReference>
<reference evidence="2 3" key="1">
    <citation type="submission" date="2018-06" db="EMBL/GenBank/DDBJ databases">
        <authorList>
            <consortium name="Pathogen Informatics"/>
            <person name="Doyle S."/>
        </authorList>
    </citation>
    <scope>NUCLEOTIDE SEQUENCE [LARGE SCALE GENOMIC DNA]</scope>
    <source>
        <strain evidence="2 3">NCTC13028</strain>
    </source>
</reference>
<protein>
    <submittedName>
        <fullName evidence="2">CRISPR-associated Csh1 family protein</fullName>
    </submittedName>
</protein>
<accession>A0A239ZV73</accession>
<dbReference type="NCBIfam" id="TIGR02556">
    <property type="entry name" value="cas_TM1802"/>
    <property type="match status" value="1"/>
</dbReference>
<dbReference type="InterPro" id="IPR013389">
    <property type="entry name" value="CRISPR-assoc_prot_Cas8b"/>
</dbReference>
<dbReference type="Pfam" id="PF09484">
    <property type="entry name" value="Cas_TM1802"/>
    <property type="match status" value="1"/>
</dbReference>
<sequence length="665" mass="77412">MQEGIYQIGCAVALDSSEEDRIVQKIPTEKKGKVQHILKINFNTKDETLSIDGNEEVKKDSHKKYLFVDKVGGPNSPQWLVTRNSLQYHVSETINSLTDLDFGQEINENIKQVLQKFFIDLGEEVDKKYRYILDFKKFNIVEEDLKEEFNKILEEENTEDKKEIKKLAKTFTNKYVKIFENYIKEKTSLKPNEIAIYTIFINDKALAQTKEYREVVVDKKLGGKPKKKGKTKELVCSMCNSTSSDIGDTKKLSLKFYTTNQVIFSSDLTGDYTKNMVLCEECLNNIMAGENYIKDNLNTNIAGLSVYLIPHFIFGQPLDKNSLDNTTKWIKNSFNTVKNIKSIEKFKEHATSEKKLEDEIEDKNSYFLLNILFYKRVNQATKIKRLIKDINPSIFDEIYKSQSKARQVYEKAIDKSLKTFLGLESIYYLTPIRIKDGEMQQYNNLLYMYDAIFTKRTLDKKVIIKSILDAIVIKYLKKEGYNIKAGENNEIRDMVIQSGMYLKFLEYLGCIKGSEKMDVTKLIVKDDIKNYIDNMSYNEEETAMFLLGYLMGEIGNCEYKRAKEGKKPILNKLNYSGIDKNKIIRLSNLVFNKLRQEKILTYNEIIYNQCKQLIDENLNHWKMDKSENLYYILSGYSYSSTKAILNSKKENNEEKENEGGNVNEQ</sequence>
<evidence type="ECO:0000256" key="1">
    <source>
        <dbReference type="SAM" id="Coils"/>
    </source>
</evidence>
<keyword evidence="1" id="KW-0175">Coiled coil</keyword>
<dbReference type="AlphaFoldDB" id="A0A239ZV73"/>
<organism evidence="2 3">
    <name type="scientific">Clostridium cochlearium</name>
    <dbReference type="NCBI Taxonomy" id="1494"/>
    <lineage>
        <taxon>Bacteria</taxon>
        <taxon>Bacillati</taxon>
        <taxon>Bacillota</taxon>
        <taxon>Clostridia</taxon>
        <taxon>Eubacteriales</taxon>
        <taxon>Clostridiaceae</taxon>
        <taxon>Clostridium</taxon>
    </lineage>
</organism>
<feature type="coiled-coil region" evidence="1">
    <location>
        <begin position="638"/>
        <end position="665"/>
    </location>
</feature>
<name>A0A239ZV73_CLOCO</name>
<gene>
    <name evidence="2" type="ORF">NCTC13028_00503</name>
</gene>
<dbReference type="GeneID" id="70576912"/>
<evidence type="ECO:0000313" key="3">
    <source>
        <dbReference type="Proteomes" id="UP000250223"/>
    </source>
</evidence>
<evidence type="ECO:0000313" key="2">
    <source>
        <dbReference type="EMBL" id="SQB33510.1"/>
    </source>
</evidence>
<dbReference type="InterPro" id="IPR013420">
    <property type="entry name" value="CRISPR-assoc_prot_Cas8b/Csh1_C"/>
</dbReference>
<dbReference type="RefSeq" id="WP_157726534.1">
    <property type="nucleotide sequence ID" value="NZ_JAKNIH010000047.1"/>
</dbReference>
<dbReference type="NCBIfam" id="TIGR02591">
    <property type="entry name" value="cas_Csh1"/>
    <property type="match status" value="1"/>
</dbReference>
<proteinExistence type="predicted"/>